<organism evidence="7">
    <name type="scientific">Caldithrix abyssi</name>
    <dbReference type="NCBI Taxonomy" id="187145"/>
    <lineage>
        <taxon>Bacteria</taxon>
        <taxon>Pseudomonadati</taxon>
        <taxon>Calditrichota</taxon>
        <taxon>Calditrichia</taxon>
        <taxon>Calditrichales</taxon>
        <taxon>Calditrichaceae</taxon>
        <taxon>Caldithrix</taxon>
    </lineage>
</organism>
<name>A0A7V5H365_CALAY</name>
<feature type="transmembrane region" description="Helical" evidence="6">
    <location>
        <begin position="222"/>
        <end position="244"/>
    </location>
</feature>
<feature type="transmembrane region" description="Helical" evidence="6">
    <location>
        <begin position="461"/>
        <end position="485"/>
    </location>
</feature>
<dbReference type="InterPro" id="IPR031312">
    <property type="entry name" value="Na/sul_symport_CS"/>
</dbReference>
<dbReference type="Pfam" id="PF00939">
    <property type="entry name" value="Na_sulph_symp"/>
    <property type="match status" value="1"/>
</dbReference>
<dbReference type="PROSITE" id="PS01271">
    <property type="entry name" value="NA_SULFATE"/>
    <property type="match status" value="1"/>
</dbReference>
<dbReference type="EMBL" id="DRTD01000335">
    <property type="protein sequence ID" value="HHE55014.1"/>
    <property type="molecule type" value="Genomic_DNA"/>
</dbReference>
<sequence length="488" mass="53108">MLVRRKKIGFFLGPLIFLLILIFLPDNSILQPAAVKVAAVASLMTIWWITEAIPIPATALLPLALFPGLGVLSAKEASAPYAHHLIFLFMGGFLIAIAMEKWNLHRRVALHTIKLVGFSSRRIILGFMVATAFLSMWISNTATTMMMVPIGLAVIKQTVEFIKKSGDYDINTTPPNFKFGTALMLGIAYAASIGGVATIIGTPPNTIMVGFVEQTYHVHIKFAQWMLFGLPLAVIMLFVAWVYLTRFASVPEIDQLPGGKELLVSELKKLGKMKKAECYVLTVFAIVAALWISRGFVHLGPSTIHDATIAMAGAIALFLIPVDWKRGVFVLDWQSAVRLPWDVIFLFGGGLALAKGFSESGLARWIGTQLAVLQGTNIMLIIFLVIILSMLLTEVTSNTATAAIIIPVMGSVAIAMHVHPFLLIIPAGVAASYAFMLPVATPPNAIVFGSRYLTIPQMARIGVILNLIGSVLITLLVKFVLPHIWNLK</sequence>
<dbReference type="GO" id="GO:0005886">
    <property type="term" value="C:plasma membrane"/>
    <property type="evidence" value="ECO:0007669"/>
    <property type="project" value="TreeGrafter"/>
</dbReference>
<feature type="transmembrane region" description="Helical" evidence="6">
    <location>
        <begin position="303"/>
        <end position="324"/>
    </location>
</feature>
<reference evidence="7" key="1">
    <citation type="journal article" date="2020" name="mSystems">
        <title>Genome- and Community-Level Interaction Insights into Carbon Utilization and Element Cycling Functions of Hydrothermarchaeota in Hydrothermal Sediment.</title>
        <authorList>
            <person name="Zhou Z."/>
            <person name="Liu Y."/>
            <person name="Xu W."/>
            <person name="Pan J."/>
            <person name="Luo Z.H."/>
            <person name="Li M."/>
        </authorList>
    </citation>
    <scope>NUCLEOTIDE SEQUENCE [LARGE SCALE GENOMIC DNA]</scope>
    <source>
        <strain evidence="7">HyVt-76</strain>
    </source>
</reference>
<feature type="transmembrane region" description="Helical" evidence="6">
    <location>
        <begin position="7"/>
        <end position="24"/>
    </location>
</feature>
<keyword evidence="4 6" id="KW-1133">Transmembrane helix</keyword>
<evidence type="ECO:0000313" key="7">
    <source>
        <dbReference type="EMBL" id="HHE55014.1"/>
    </source>
</evidence>
<dbReference type="PANTHER" id="PTHR10283">
    <property type="entry name" value="SOLUTE CARRIER FAMILY 13 MEMBER"/>
    <property type="match status" value="1"/>
</dbReference>
<keyword evidence="2" id="KW-0813">Transport</keyword>
<dbReference type="Proteomes" id="UP000886111">
    <property type="component" value="Unassembled WGS sequence"/>
</dbReference>
<evidence type="ECO:0000256" key="1">
    <source>
        <dbReference type="ARBA" id="ARBA00004141"/>
    </source>
</evidence>
<feature type="transmembrane region" description="Helical" evidence="6">
    <location>
        <begin position="144"/>
        <end position="162"/>
    </location>
</feature>
<gene>
    <name evidence="7" type="ORF">ENL21_04480</name>
</gene>
<feature type="transmembrane region" description="Helical" evidence="6">
    <location>
        <begin position="366"/>
        <end position="388"/>
    </location>
</feature>
<dbReference type="NCBIfam" id="TIGR00785">
    <property type="entry name" value="dass"/>
    <property type="match status" value="1"/>
</dbReference>
<accession>A0A7V5H365</accession>
<comment type="subcellular location">
    <subcellularLocation>
        <location evidence="1">Membrane</location>
        <topology evidence="1">Multi-pass membrane protein</topology>
    </subcellularLocation>
</comment>
<feature type="transmembrane region" description="Helical" evidence="6">
    <location>
        <begin position="395"/>
        <end position="415"/>
    </location>
</feature>
<evidence type="ECO:0000256" key="4">
    <source>
        <dbReference type="ARBA" id="ARBA00022989"/>
    </source>
</evidence>
<keyword evidence="3 6" id="KW-0812">Transmembrane</keyword>
<feature type="transmembrane region" description="Helical" evidence="6">
    <location>
        <begin position="278"/>
        <end position="297"/>
    </location>
</feature>
<dbReference type="GO" id="GO:0015141">
    <property type="term" value="F:succinate transmembrane transporter activity"/>
    <property type="evidence" value="ECO:0007669"/>
    <property type="project" value="UniProtKB-ARBA"/>
</dbReference>
<feature type="transmembrane region" description="Helical" evidence="6">
    <location>
        <begin position="81"/>
        <end position="99"/>
    </location>
</feature>
<dbReference type="AlphaFoldDB" id="A0A7V5H365"/>
<dbReference type="CDD" id="cd01115">
    <property type="entry name" value="SLC13_permease"/>
    <property type="match status" value="1"/>
</dbReference>
<dbReference type="PANTHER" id="PTHR10283:SF82">
    <property type="entry name" value="SOLUTE CARRIER FAMILY 13 MEMBER 2"/>
    <property type="match status" value="1"/>
</dbReference>
<comment type="caution">
    <text evidence="7">The sequence shown here is derived from an EMBL/GenBank/DDBJ whole genome shotgun (WGS) entry which is preliminary data.</text>
</comment>
<keyword evidence="5 6" id="KW-0472">Membrane</keyword>
<feature type="transmembrane region" description="Helical" evidence="6">
    <location>
        <begin position="57"/>
        <end position="75"/>
    </location>
</feature>
<dbReference type="InterPro" id="IPR001898">
    <property type="entry name" value="SLC13A/DASS"/>
</dbReference>
<evidence type="ECO:0000256" key="5">
    <source>
        <dbReference type="ARBA" id="ARBA00023136"/>
    </source>
</evidence>
<feature type="transmembrane region" description="Helical" evidence="6">
    <location>
        <begin position="421"/>
        <end position="440"/>
    </location>
</feature>
<feature type="transmembrane region" description="Helical" evidence="6">
    <location>
        <begin position="182"/>
        <end position="202"/>
    </location>
</feature>
<protein>
    <submittedName>
        <fullName evidence="7">SLC13/DASS family transporter</fullName>
    </submittedName>
</protein>
<evidence type="ECO:0000256" key="6">
    <source>
        <dbReference type="SAM" id="Phobius"/>
    </source>
</evidence>
<evidence type="ECO:0000256" key="2">
    <source>
        <dbReference type="ARBA" id="ARBA00022448"/>
    </source>
</evidence>
<evidence type="ECO:0000256" key="3">
    <source>
        <dbReference type="ARBA" id="ARBA00022692"/>
    </source>
</evidence>
<proteinExistence type="predicted"/>